<name>A0A8J2YWX3_9PROT</name>
<keyword evidence="1" id="KW-0472">Membrane</keyword>
<protein>
    <recommendedName>
        <fullName evidence="4">Copper resistance protein D domain-containing protein</fullName>
    </recommendedName>
</protein>
<evidence type="ECO:0008006" key="4">
    <source>
        <dbReference type="Google" id="ProtNLM"/>
    </source>
</evidence>
<evidence type="ECO:0000313" key="3">
    <source>
        <dbReference type="Proteomes" id="UP000646365"/>
    </source>
</evidence>
<accession>A0A8J2YWX3</accession>
<feature type="transmembrane region" description="Helical" evidence="1">
    <location>
        <begin position="12"/>
        <end position="33"/>
    </location>
</feature>
<proteinExistence type="predicted"/>
<dbReference type="Proteomes" id="UP000646365">
    <property type="component" value="Unassembled WGS sequence"/>
</dbReference>
<feature type="transmembrane region" description="Helical" evidence="1">
    <location>
        <begin position="84"/>
        <end position="105"/>
    </location>
</feature>
<keyword evidence="3" id="KW-1185">Reference proteome</keyword>
<feature type="transmembrane region" description="Helical" evidence="1">
    <location>
        <begin position="135"/>
        <end position="158"/>
    </location>
</feature>
<reference evidence="2" key="1">
    <citation type="journal article" date="2014" name="Int. J. Syst. Evol. Microbiol.">
        <title>Complete genome sequence of Corynebacterium casei LMG S-19264T (=DSM 44701T), isolated from a smear-ripened cheese.</title>
        <authorList>
            <consortium name="US DOE Joint Genome Institute (JGI-PGF)"/>
            <person name="Walter F."/>
            <person name="Albersmeier A."/>
            <person name="Kalinowski J."/>
            <person name="Ruckert C."/>
        </authorList>
    </citation>
    <scope>NUCLEOTIDE SEQUENCE</scope>
    <source>
        <strain evidence="2">CGMCC 1.15725</strain>
    </source>
</reference>
<dbReference type="RefSeq" id="WP_189048199.1">
    <property type="nucleotide sequence ID" value="NZ_BMJQ01000009.1"/>
</dbReference>
<sequence length="159" mass="17938">MDDVAIARALHVAAVVLWIGGVAFVTTVVLPLVRRVRDPAERFALFHAIEGRFVWQARAAILVVGLSGLYMLDRLDLWDRFTTAAFWWMHAMVLLWAVFAFVLFVGEPLIFHRWLDRHALSEPDRTFALLHRLHWLLLIVSMLTVLAAVAGSAGMGLLP</sequence>
<keyword evidence="1" id="KW-0812">Transmembrane</keyword>
<organism evidence="2 3">
    <name type="scientific">Aliidongia dinghuensis</name>
    <dbReference type="NCBI Taxonomy" id="1867774"/>
    <lineage>
        <taxon>Bacteria</taxon>
        <taxon>Pseudomonadati</taxon>
        <taxon>Pseudomonadota</taxon>
        <taxon>Alphaproteobacteria</taxon>
        <taxon>Rhodospirillales</taxon>
        <taxon>Dongiaceae</taxon>
        <taxon>Aliidongia</taxon>
    </lineage>
</organism>
<keyword evidence="1" id="KW-1133">Transmembrane helix</keyword>
<evidence type="ECO:0000313" key="2">
    <source>
        <dbReference type="EMBL" id="GGF26570.1"/>
    </source>
</evidence>
<reference evidence="2" key="2">
    <citation type="submission" date="2020-09" db="EMBL/GenBank/DDBJ databases">
        <authorList>
            <person name="Sun Q."/>
            <person name="Zhou Y."/>
        </authorList>
    </citation>
    <scope>NUCLEOTIDE SEQUENCE</scope>
    <source>
        <strain evidence="2">CGMCC 1.15725</strain>
    </source>
</reference>
<dbReference type="AlphaFoldDB" id="A0A8J2YWX3"/>
<feature type="transmembrane region" description="Helical" evidence="1">
    <location>
        <begin position="53"/>
        <end position="72"/>
    </location>
</feature>
<dbReference type="EMBL" id="BMJQ01000009">
    <property type="protein sequence ID" value="GGF26570.1"/>
    <property type="molecule type" value="Genomic_DNA"/>
</dbReference>
<gene>
    <name evidence="2" type="ORF">GCM10011611_35770</name>
</gene>
<comment type="caution">
    <text evidence="2">The sequence shown here is derived from an EMBL/GenBank/DDBJ whole genome shotgun (WGS) entry which is preliminary data.</text>
</comment>
<evidence type="ECO:0000256" key="1">
    <source>
        <dbReference type="SAM" id="Phobius"/>
    </source>
</evidence>